<name>E0XQH4_9RHOB</name>
<sequence>MSPQVVRLTPPQPTEVHLFATAVRSWDLREVPLAQPAEVATFATQKRRDEHLTGRWLLGHALKAWGVGDLSVLEVVRDERRAPSLSYIHGVWKRTPLPNLSIAHSEGMAFVALIDETYTVGFDAEPIQRTLAENAYDMMAKGEELERLRERPTSVFQAWTGKEAVQKCLGQGMHLNPRDIRIPIETTSCELSIKNSKIQLDYWTELEYHLSLATQVAKVDPPTPEDRLLKVTRAAMLADPDWGVGCKTTREGA</sequence>
<evidence type="ECO:0000256" key="1">
    <source>
        <dbReference type="ARBA" id="ARBA00022679"/>
    </source>
</evidence>
<dbReference type="AlphaFoldDB" id="E0XQH4"/>
<feature type="domain" description="4'-phosphopantetheinyl transferase" evidence="2">
    <location>
        <begin position="120"/>
        <end position="191"/>
    </location>
</feature>
<evidence type="ECO:0000259" key="2">
    <source>
        <dbReference type="Pfam" id="PF01648"/>
    </source>
</evidence>
<dbReference type="EMBL" id="GU474843">
    <property type="protein sequence ID" value="ADI16665.1"/>
    <property type="molecule type" value="Genomic_DNA"/>
</dbReference>
<proteinExistence type="predicted"/>
<organism evidence="3">
    <name type="scientific">uncultured Rhodobacterales bacterium HF0010_04M21</name>
    <dbReference type="NCBI Taxonomy" id="710782"/>
    <lineage>
        <taxon>Bacteria</taxon>
        <taxon>Pseudomonadati</taxon>
        <taxon>Pseudomonadota</taxon>
        <taxon>Alphaproteobacteria</taxon>
        <taxon>Rhodobacterales</taxon>
        <taxon>environmental samples</taxon>
    </lineage>
</organism>
<reference evidence="3" key="1">
    <citation type="journal article" date="2011" name="Environ. Microbiol.">
        <title>Time-series analyses of Monterey Bay coastal microbial picoplankton using a 'genome proxy' microarray.</title>
        <authorList>
            <person name="Rich V.I."/>
            <person name="Pham V.D."/>
            <person name="Eppley J."/>
            <person name="Shi Y."/>
            <person name="DeLong E.F."/>
        </authorList>
    </citation>
    <scope>NUCLEOTIDE SEQUENCE</scope>
</reference>
<dbReference type="SUPFAM" id="SSF56214">
    <property type="entry name" value="4'-phosphopantetheinyl transferase"/>
    <property type="match status" value="1"/>
</dbReference>
<dbReference type="GO" id="GO:0000287">
    <property type="term" value="F:magnesium ion binding"/>
    <property type="evidence" value="ECO:0007669"/>
    <property type="project" value="InterPro"/>
</dbReference>
<keyword evidence="1" id="KW-0808">Transferase</keyword>
<dbReference type="InterPro" id="IPR008278">
    <property type="entry name" value="4-PPantetheinyl_Trfase_dom"/>
</dbReference>
<dbReference type="GO" id="GO:0008897">
    <property type="term" value="F:holo-[acyl-carrier-protein] synthase activity"/>
    <property type="evidence" value="ECO:0007669"/>
    <property type="project" value="InterPro"/>
</dbReference>
<dbReference type="InterPro" id="IPR037143">
    <property type="entry name" value="4-PPantetheinyl_Trfase_dom_sf"/>
</dbReference>
<dbReference type="Gene3D" id="3.90.470.20">
    <property type="entry name" value="4'-phosphopantetheinyl transferase domain"/>
    <property type="match status" value="2"/>
</dbReference>
<protein>
    <recommendedName>
        <fullName evidence="2">4'-phosphopantetheinyl transferase domain-containing protein</fullName>
    </recommendedName>
</protein>
<dbReference type="Pfam" id="PF01648">
    <property type="entry name" value="ACPS"/>
    <property type="match status" value="1"/>
</dbReference>
<accession>E0XQH4</accession>
<evidence type="ECO:0000313" key="3">
    <source>
        <dbReference type="EMBL" id="ADI16665.1"/>
    </source>
</evidence>